<sequence>MFKSSNQQVVEGRFINTTLLVVQDVPSPPGRPIIITVGSRSVTVRWQASLQENNSPIVSYLARIKSVEGNRPTKEMVVLPKDIGSATIHGVQPYTAYRVSAFAINAIGSSLQSDDSEIFFTLQEAPESAPQNLKATSNHSSRIHLSWQPPPADKIHGELKHYEIAYRRSGSNQEQVITTENPQKSEITIYGLMPYREYEVFVSALNSEGKGPAATARVVTAEGIPGKPKMIHTTTSPMSTSFYVNWLAPEVINGNIVRYELEWKHGNLTRTKSIQQHLTNPMSAYISDLAPFTQYQVRVRAVTNGGQGDYSDVYPVHTDVAGPGPPIINNFTVLGSHSIYLQWEEPFLFYKNIDSYFIQVTDLASYKQHTRPLYDTSTETIVTGLPSNKEYKVKIAAVTKSLYSNMQYIGVFSKEYNFELIGQPDSNVNFTVADPAAVEKAEQEVESAGIIAGVICGILLIVIVTLVAIGCRSLTCRKYYQAAYNYLAVPTNSNSPPSTSIVVVVDQPEEPVYPAISVGDFLQHVKALHADSDVGFSHEFDDINKRTSVVIKQDASNLPENKSKNRYVNITAYDHSRVLLEKSLQPRQKQSDYINANYVDGYRKPKAYIATQGPLPQTFADFWRMIWEQNSVVIVMITKLMERGRRKCDQYWPDEGVETYGAIQVKHVNTFSRAHYTVRIFSLKNIKLKKQFSERIVHQFHYTEWPDHGVPDFTLPVLKFVQKSAMLNPSKAGPIVVHCSAGVGRTGTYILIDSMIAQINTEGTINIPEFLLNIRKQRNYLVQTEEQYMLIHDALAEYLMCPNSEVKGGELSKYIEKLSESSGDNGSTVLQNQYQLIMAFKPKSADQSFATKSSTECKNRSLEYLPLWPKRVSLPMKPGVEGSEYINASYLQGYNKTDEFIVTQHPLDSTIEDFWRMVWDKNSSLIVLLSQDEGEDYPQFWPDEERPISVDTGIFKLTFREDSPGADYSVKDFLLESTQDDYVLMTRIVSCSDWLNPESPAHKSFDFIENVKEIHARNEIGPVIVVDRYGGVDGAKFCALWTLYDQLQHDHTIDVYHLCKLYHNKRPNIIGSLEDYMFLYSALDSYEHEQNEKESASLSHHFHLRSSAKRNGTMPRSPTLPVHNNTDTVVTPQNKTLPAKIETDV</sequence>
<dbReference type="InterPro" id="IPR003961">
    <property type="entry name" value="FN3_dom"/>
</dbReference>
<keyword evidence="5" id="KW-0378">Hydrolase</keyword>
<dbReference type="PANTHER" id="PTHR46957:SF6">
    <property type="entry name" value="PROTEIN-TYROSINE-PHOSPHATASE"/>
    <property type="match status" value="1"/>
</dbReference>
<evidence type="ECO:0000259" key="12">
    <source>
        <dbReference type="PROSITE" id="PS50055"/>
    </source>
</evidence>
<evidence type="ECO:0000256" key="10">
    <source>
        <dbReference type="SAM" id="MobiDB-lite"/>
    </source>
</evidence>
<keyword evidence="3" id="KW-0732">Signal</keyword>
<dbReference type="SMART" id="SM00060">
    <property type="entry name" value="FN3"/>
    <property type="match status" value="4"/>
</dbReference>
<dbReference type="InterPro" id="IPR036116">
    <property type="entry name" value="FN3_sf"/>
</dbReference>
<name>A0AA89C5D6_PINIB</name>
<evidence type="ECO:0000256" key="2">
    <source>
        <dbReference type="ARBA" id="ARBA00022692"/>
    </source>
</evidence>
<dbReference type="InterPro" id="IPR000387">
    <property type="entry name" value="Tyr_Pase_dom"/>
</dbReference>
<dbReference type="FunFam" id="3.90.190.10:FF:000068">
    <property type="entry name" value="receptor-type tyrosine-protein phosphatase zeta"/>
    <property type="match status" value="1"/>
</dbReference>
<dbReference type="PANTHER" id="PTHR46957">
    <property type="entry name" value="CYTOKINE RECEPTOR"/>
    <property type="match status" value="1"/>
</dbReference>
<dbReference type="CDD" id="cd14549">
    <property type="entry name" value="R5-PTPc-1"/>
    <property type="match status" value="1"/>
</dbReference>
<keyword evidence="7 11" id="KW-1133">Transmembrane helix</keyword>
<dbReference type="PROSITE" id="PS00383">
    <property type="entry name" value="TYR_PHOSPHATASE_1"/>
    <property type="match status" value="1"/>
</dbReference>
<evidence type="ECO:0000256" key="4">
    <source>
        <dbReference type="ARBA" id="ARBA00022737"/>
    </source>
</evidence>
<feature type="domain" description="Tyrosine-protein phosphatase" evidence="12">
    <location>
        <begin position="830"/>
        <end position="1086"/>
    </location>
</feature>
<evidence type="ECO:0000313" key="16">
    <source>
        <dbReference type="Proteomes" id="UP001186944"/>
    </source>
</evidence>
<evidence type="ECO:0000256" key="7">
    <source>
        <dbReference type="ARBA" id="ARBA00022989"/>
    </source>
</evidence>
<dbReference type="InterPro" id="IPR013783">
    <property type="entry name" value="Ig-like_fold"/>
</dbReference>
<dbReference type="Gene3D" id="3.90.190.10">
    <property type="entry name" value="Protein tyrosine phosphatase superfamily"/>
    <property type="match status" value="2"/>
</dbReference>
<dbReference type="PROSITE" id="PS50853">
    <property type="entry name" value="FN3"/>
    <property type="match status" value="4"/>
</dbReference>
<dbReference type="FunFam" id="3.90.190.10:FF:000013">
    <property type="entry name" value="receptor-type tyrosine-protein phosphatase zeta isoform X1"/>
    <property type="match status" value="1"/>
</dbReference>
<dbReference type="SMART" id="SM00404">
    <property type="entry name" value="PTPc_motif"/>
    <property type="match status" value="2"/>
</dbReference>
<feature type="domain" description="Fibronectin type-III" evidence="14">
    <location>
        <begin position="227"/>
        <end position="321"/>
    </location>
</feature>
<evidence type="ECO:0000256" key="8">
    <source>
        <dbReference type="ARBA" id="ARBA00023136"/>
    </source>
</evidence>
<feature type="domain" description="Tyrosine-protein phosphatase" evidence="12">
    <location>
        <begin position="536"/>
        <end position="798"/>
    </location>
</feature>
<proteinExistence type="predicted"/>
<dbReference type="PRINTS" id="PR00700">
    <property type="entry name" value="PRTYPHPHTASE"/>
</dbReference>
<dbReference type="FunFam" id="2.60.40.10:FF:000028">
    <property type="entry name" value="Neuronal cell adhesion molecule"/>
    <property type="match status" value="1"/>
</dbReference>
<evidence type="ECO:0000256" key="9">
    <source>
        <dbReference type="ARBA" id="ARBA00023180"/>
    </source>
</evidence>
<dbReference type="Pfam" id="PF00041">
    <property type="entry name" value="fn3"/>
    <property type="match status" value="4"/>
</dbReference>
<dbReference type="Pfam" id="PF00102">
    <property type="entry name" value="Y_phosphatase"/>
    <property type="match status" value="2"/>
</dbReference>
<comment type="caution">
    <text evidence="15">The sequence shown here is derived from an EMBL/GenBank/DDBJ whole genome shotgun (WGS) entry which is preliminary data.</text>
</comment>
<feature type="domain" description="Fibronectin type-III" evidence="14">
    <location>
        <begin position="322"/>
        <end position="424"/>
    </location>
</feature>
<dbReference type="InterPro" id="IPR029021">
    <property type="entry name" value="Prot-tyrosine_phosphatase-like"/>
</dbReference>
<evidence type="ECO:0000256" key="3">
    <source>
        <dbReference type="ARBA" id="ARBA00022729"/>
    </source>
</evidence>
<gene>
    <name evidence="15" type="ORF">FSP39_006244</name>
</gene>
<dbReference type="AlphaFoldDB" id="A0AA89C5D6"/>
<dbReference type="CDD" id="cd00063">
    <property type="entry name" value="FN3"/>
    <property type="match status" value="4"/>
</dbReference>
<feature type="domain" description="Fibronectin type-III" evidence="14">
    <location>
        <begin position="129"/>
        <end position="224"/>
    </location>
</feature>
<dbReference type="PROSITE" id="PS50056">
    <property type="entry name" value="TYR_PHOSPHATASE_2"/>
    <property type="match status" value="1"/>
</dbReference>
<keyword evidence="4" id="KW-0677">Repeat</keyword>
<dbReference type="SUPFAM" id="SSF49265">
    <property type="entry name" value="Fibronectin type III"/>
    <property type="match status" value="2"/>
</dbReference>
<keyword evidence="6" id="KW-0904">Protein phosphatase</keyword>
<dbReference type="SUPFAM" id="SSF52799">
    <property type="entry name" value="(Phosphotyrosine protein) phosphatases II"/>
    <property type="match status" value="2"/>
</dbReference>
<evidence type="ECO:0000259" key="14">
    <source>
        <dbReference type="PROSITE" id="PS50853"/>
    </source>
</evidence>
<comment type="subcellular location">
    <subcellularLocation>
        <location evidence="1">Membrane</location>
        <topology evidence="1">Single-pass type I membrane protein</topology>
    </subcellularLocation>
</comment>
<dbReference type="InterPro" id="IPR003595">
    <property type="entry name" value="Tyr_Pase_cat"/>
</dbReference>
<dbReference type="InterPro" id="IPR000242">
    <property type="entry name" value="PTP_cat"/>
</dbReference>
<keyword evidence="9" id="KW-0325">Glycoprotein</keyword>
<feature type="domain" description="Tyrosine specific protein phosphatases" evidence="13">
    <location>
        <begin position="718"/>
        <end position="789"/>
    </location>
</feature>
<feature type="transmembrane region" description="Helical" evidence="11">
    <location>
        <begin position="450"/>
        <end position="471"/>
    </location>
</feature>
<keyword evidence="16" id="KW-1185">Reference proteome</keyword>
<protein>
    <recommendedName>
        <fullName evidence="17">Protein-tyrosine-phosphatase</fullName>
    </recommendedName>
</protein>
<dbReference type="GO" id="GO:0016020">
    <property type="term" value="C:membrane"/>
    <property type="evidence" value="ECO:0007669"/>
    <property type="project" value="UniProtKB-SubCell"/>
</dbReference>
<evidence type="ECO:0000256" key="11">
    <source>
        <dbReference type="SAM" id="Phobius"/>
    </source>
</evidence>
<organism evidence="15 16">
    <name type="scientific">Pinctada imbricata</name>
    <name type="common">Atlantic pearl-oyster</name>
    <name type="synonym">Pinctada martensii</name>
    <dbReference type="NCBI Taxonomy" id="66713"/>
    <lineage>
        <taxon>Eukaryota</taxon>
        <taxon>Metazoa</taxon>
        <taxon>Spiralia</taxon>
        <taxon>Lophotrochozoa</taxon>
        <taxon>Mollusca</taxon>
        <taxon>Bivalvia</taxon>
        <taxon>Autobranchia</taxon>
        <taxon>Pteriomorphia</taxon>
        <taxon>Pterioida</taxon>
        <taxon>Pterioidea</taxon>
        <taxon>Pteriidae</taxon>
        <taxon>Pinctada</taxon>
    </lineage>
</organism>
<feature type="region of interest" description="Disordered" evidence="10">
    <location>
        <begin position="1107"/>
        <end position="1128"/>
    </location>
</feature>
<dbReference type="Gene3D" id="2.60.40.10">
    <property type="entry name" value="Immunoglobulins"/>
    <property type="match status" value="4"/>
</dbReference>
<evidence type="ECO:0000313" key="15">
    <source>
        <dbReference type="EMBL" id="KAK3101774.1"/>
    </source>
</evidence>
<reference evidence="15" key="1">
    <citation type="submission" date="2019-08" db="EMBL/GenBank/DDBJ databases">
        <title>The improved chromosome-level genome for the pearl oyster Pinctada fucata martensii using PacBio sequencing and Hi-C.</title>
        <authorList>
            <person name="Zheng Z."/>
        </authorList>
    </citation>
    <scope>NUCLEOTIDE SEQUENCE</scope>
    <source>
        <strain evidence="15">ZZ-2019</strain>
        <tissue evidence="15">Adductor muscle</tissue>
    </source>
</reference>
<dbReference type="EMBL" id="VSWD01000005">
    <property type="protein sequence ID" value="KAK3101774.1"/>
    <property type="molecule type" value="Genomic_DNA"/>
</dbReference>
<evidence type="ECO:0000256" key="1">
    <source>
        <dbReference type="ARBA" id="ARBA00004479"/>
    </source>
</evidence>
<evidence type="ECO:0000259" key="13">
    <source>
        <dbReference type="PROSITE" id="PS50056"/>
    </source>
</evidence>
<evidence type="ECO:0000256" key="6">
    <source>
        <dbReference type="ARBA" id="ARBA00022912"/>
    </source>
</evidence>
<dbReference type="Proteomes" id="UP001186944">
    <property type="component" value="Unassembled WGS sequence"/>
</dbReference>
<dbReference type="GO" id="GO:0004725">
    <property type="term" value="F:protein tyrosine phosphatase activity"/>
    <property type="evidence" value="ECO:0007669"/>
    <property type="project" value="InterPro"/>
</dbReference>
<dbReference type="SMART" id="SM00194">
    <property type="entry name" value="PTPc"/>
    <property type="match status" value="2"/>
</dbReference>
<keyword evidence="8 11" id="KW-0472">Membrane</keyword>
<accession>A0AA89C5D6</accession>
<dbReference type="InterPro" id="IPR050713">
    <property type="entry name" value="RTP_Phos/Ushers"/>
</dbReference>
<dbReference type="PROSITE" id="PS50055">
    <property type="entry name" value="TYR_PHOSPHATASE_PTP"/>
    <property type="match status" value="2"/>
</dbReference>
<dbReference type="InterPro" id="IPR016130">
    <property type="entry name" value="Tyr_Pase_AS"/>
</dbReference>
<feature type="domain" description="Fibronectin type-III" evidence="14">
    <location>
        <begin position="28"/>
        <end position="128"/>
    </location>
</feature>
<evidence type="ECO:0008006" key="17">
    <source>
        <dbReference type="Google" id="ProtNLM"/>
    </source>
</evidence>
<evidence type="ECO:0000256" key="5">
    <source>
        <dbReference type="ARBA" id="ARBA00022801"/>
    </source>
</evidence>
<keyword evidence="2 11" id="KW-0812">Transmembrane</keyword>